<dbReference type="Proteomes" id="UP000799302">
    <property type="component" value="Unassembled WGS sequence"/>
</dbReference>
<feature type="region of interest" description="Disordered" evidence="1">
    <location>
        <begin position="163"/>
        <end position="200"/>
    </location>
</feature>
<evidence type="ECO:0000313" key="2">
    <source>
        <dbReference type="EMBL" id="KAF2671654.1"/>
    </source>
</evidence>
<accession>A0A6A6UL84</accession>
<reference evidence="2" key="1">
    <citation type="journal article" date="2020" name="Stud. Mycol.">
        <title>101 Dothideomycetes genomes: a test case for predicting lifestyles and emergence of pathogens.</title>
        <authorList>
            <person name="Haridas S."/>
            <person name="Albert R."/>
            <person name="Binder M."/>
            <person name="Bloem J."/>
            <person name="Labutti K."/>
            <person name="Salamov A."/>
            <person name="Andreopoulos B."/>
            <person name="Baker S."/>
            <person name="Barry K."/>
            <person name="Bills G."/>
            <person name="Bluhm B."/>
            <person name="Cannon C."/>
            <person name="Castanera R."/>
            <person name="Culley D."/>
            <person name="Daum C."/>
            <person name="Ezra D."/>
            <person name="Gonzalez J."/>
            <person name="Henrissat B."/>
            <person name="Kuo A."/>
            <person name="Liang C."/>
            <person name="Lipzen A."/>
            <person name="Lutzoni F."/>
            <person name="Magnuson J."/>
            <person name="Mondo S."/>
            <person name="Nolan M."/>
            <person name="Ohm R."/>
            <person name="Pangilinan J."/>
            <person name="Park H.-J."/>
            <person name="Ramirez L."/>
            <person name="Alfaro M."/>
            <person name="Sun H."/>
            <person name="Tritt A."/>
            <person name="Yoshinaga Y."/>
            <person name="Zwiers L.-H."/>
            <person name="Turgeon B."/>
            <person name="Goodwin S."/>
            <person name="Spatafora J."/>
            <person name="Crous P."/>
            <person name="Grigoriev I."/>
        </authorList>
    </citation>
    <scope>NUCLEOTIDE SEQUENCE</scope>
    <source>
        <strain evidence="2">CBS 115976</strain>
    </source>
</reference>
<dbReference type="AlphaFoldDB" id="A0A6A6UL84"/>
<feature type="compositionally biased region" description="Acidic residues" evidence="1">
    <location>
        <begin position="169"/>
        <end position="200"/>
    </location>
</feature>
<organism evidence="2 3">
    <name type="scientific">Microthyrium microscopicum</name>
    <dbReference type="NCBI Taxonomy" id="703497"/>
    <lineage>
        <taxon>Eukaryota</taxon>
        <taxon>Fungi</taxon>
        <taxon>Dikarya</taxon>
        <taxon>Ascomycota</taxon>
        <taxon>Pezizomycotina</taxon>
        <taxon>Dothideomycetes</taxon>
        <taxon>Dothideomycetes incertae sedis</taxon>
        <taxon>Microthyriales</taxon>
        <taxon>Microthyriaceae</taxon>
        <taxon>Microthyrium</taxon>
    </lineage>
</organism>
<keyword evidence="3" id="KW-1185">Reference proteome</keyword>
<sequence>MRVLGAGCRNPRLVETNGRMVEGLRVLLEMVEKSIKEKQRQIEEIIEPMLADHGRQILDLRKRSTKPSRNTSSRHCYYQHGSPSGWIMGFTNIPYGDNLWLAAVILPPLPQSLHQWRDLRRKWVTKHNLAIESTNDLVVNVVQYRRSPHLAKASRQHSYAEVVEISSSSEDDTNQEGEYDEDVEMSDGKDEEEEAEEGEDAITNIQHVDELLANSSTSMDSDIKAYIERRLLETHGTLLEDTHSLF</sequence>
<gene>
    <name evidence="2" type="ORF">BT63DRAFT_411024</name>
</gene>
<evidence type="ECO:0000256" key="1">
    <source>
        <dbReference type="SAM" id="MobiDB-lite"/>
    </source>
</evidence>
<proteinExistence type="predicted"/>
<evidence type="ECO:0000313" key="3">
    <source>
        <dbReference type="Proteomes" id="UP000799302"/>
    </source>
</evidence>
<name>A0A6A6UL84_9PEZI</name>
<dbReference type="EMBL" id="MU004232">
    <property type="protein sequence ID" value="KAF2671654.1"/>
    <property type="molecule type" value="Genomic_DNA"/>
</dbReference>
<protein>
    <submittedName>
        <fullName evidence="2">Uncharacterized protein</fullName>
    </submittedName>
</protein>